<evidence type="ECO:0000313" key="8">
    <source>
        <dbReference type="Ensembl" id="ENSELUP00000018805.3"/>
    </source>
</evidence>
<evidence type="ECO:0000256" key="1">
    <source>
        <dbReference type="ARBA" id="ARBA00004653"/>
    </source>
</evidence>
<keyword evidence="5 7" id="KW-1133">Transmembrane helix</keyword>
<evidence type="ECO:0000256" key="3">
    <source>
        <dbReference type="ARBA" id="ARBA00022597"/>
    </source>
</evidence>
<keyword evidence="4 7" id="KW-0812">Transmembrane</keyword>
<dbReference type="Ensembl" id="ENSELUT00000029015.3">
    <property type="protein sequence ID" value="ENSELUP00000018805.3"/>
    <property type="gene ID" value="ENSELUG00000018253.3"/>
</dbReference>
<feature type="transmembrane region" description="Helical" evidence="7">
    <location>
        <begin position="209"/>
        <end position="229"/>
    </location>
</feature>
<dbReference type="NCBIfam" id="TIGR00803">
    <property type="entry name" value="nst"/>
    <property type="match status" value="1"/>
</dbReference>
<dbReference type="InterPro" id="IPR007271">
    <property type="entry name" value="Nuc_sug_transpt"/>
</dbReference>
<evidence type="ECO:0008006" key="10">
    <source>
        <dbReference type="Google" id="ProtNLM"/>
    </source>
</evidence>
<proteinExistence type="inferred from homology"/>
<gene>
    <name evidence="8" type="primary">SLC35A5</name>
</gene>
<comment type="subcellular location">
    <subcellularLocation>
        <location evidence="1">Golgi apparatus membrane</location>
        <topology evidence="1">Multi-pass membrane protein</topology>
    </subcellularLocation>
</comment>
<dbReference type="GeneTree" id="ENSGT00950000182827"/>
<dbReference type="Pfam" id="PF04142">
    <property type="entry name" value="Nuc_sug_transp"/>
    <property type="match status" value="1"/>
</dbReference>
<dbReference type="PANTHER" id="PTHR10231">
    <property type="entry name" value="NUCLEOTIDE-SUGAR TRANSMEMBRANE TRANSPORTER"/>
    <property type="match status" value="1"/>
</dbReference>
<keyword evidence="6 7" id="KW-0472">Membrane</keyword>
<dbReference type="InterPro" id="IPR037185">
    <property type="entry name" value="EmrE-like"/>
</dbReference>
<dbReference type="GO" id="GO:0015165">
    <property type="term" value="F:pyrimidine nucleotide-sugar transmembrane transporter activity"/>
    <property type="evidence" value="ECO:0007669"/>
    <property type="project" value="InterPro"/>
</dbReference>
<accession>A0A3P8YQH5</accession>
<feature type="transmembrane region" description="Helical" evidence="7">
    <location>
        <begin position="396"/>
        <end position="416"/>
    </location>
</feature>
<evidence type="ECO:0000256" key="5">
    <source>
        <dbReference type="ARBA" id="ARBA00022989"/>
    </source>
</evidence>
<evidence type="ECO:0000256" key="4">
    <source>
        <dbReference type="ARBA" id="ARBA00022692"/>
    </source>
</evidence>
<keyword evidence="9" id="KW-1185">Reference proteome</keyword>
<dbReference type="GO" id="GO:0000139">
    <property type="term" value="C:Golgi membrane"/>
    <property type="evidence" value="ECO:0007669"/>
    <property type="project" value="UniProtKB-SubCell"/>
</dbReference>
<evidence type="ECO:0000313" key="9">
    <source>
        <dbReference type="Proteomes" id="UP000265140"/>
    </source>
</evidence>
<sequence length="516" mass="57724">MNFISFDWFPNVYMQNHRTSKSFLRQSNIMSLLRRATTVSCPLRLRASRSTRKQTRSRNTSGNAIRGLSEVVEEEPSVCVVVLDTAPSMACCQQSPGLCRHLSTYTLALGLGFVTLGTSRVVLLKMSANAHNKYDFLPASVNLLAEGLKLVFCLAMSLRVMVREGRSCRELRCSSVLSFLTFMKWSVPAFLYFLDNLIIFYVMTYLQPAMAVLFSNFVILTTAILFRLVLKRRLSWVQWASLLILFLSIVSLTQGSGGSHKAIAMPGLRPRPFSRPSNSCLLYTQLKEQQRIDSNSSTWGSGLPGQAEEWRGKMMGSTHSLGVGHILLVLQCFISSMANIYNEKIIKEGDQLQESVFIQNSRLYLFGILFNGLLLGVGSETRGVVVHCGVLYGHNVYSLALVVVTAALGLSVAFILKFRDNMFHVLTGQITTVLVTTLSLFLFQFRPSLDFFLQVPVVLLAIFVYNASRPVDPEYVMQRAKLRVINGEVLHRSRGDGEELERLTKTSTDSESEVSI</sequence>
<feature type="transmembrane region" description="Helical" evidence="7">
    <location>
        <begin position="182"/>
        <end position="203"/>
    </location>
</feature>
<feature type="transmembrane region" description="Helical" evidence="7">
    <location>
        <begin position="102"/>
        <end position="123"/>
    </location>
</feature>
<name>A0A3P8YQH5_ESOLU</name>
<keyword evidence="3" id="KW-0813">Transport</keyword>
<evidence type="ECO:0000256" key="6">
    <source>
        <dbReference type="ARBA" id="ARBA00023136"/>
    </source>
</evidence>
<feature type="transmembrane region" description="Helical" evidence="7">
    <location>
        <begin position="423"/>
        <end position="445"/>
    </location>
</feature>
<dbReference type="SUPFAM" id="SSF103481">
    <property type="entry name" value="Multidrug resistance efflux transporter EmrE"/>
    <property type="match status" value="1"/>
</dbReference>
<feature type="transmembrane region" description="Helical" evidence="7">
    <location>
        <begin position="322"/>
        <end position="342"/>
    </location>
</feature>
<reference evidence="8" key="4">
    <citation type="submission" date="2025-09" db="UniProtKB">
        <authorList>
            <consortium name="Ensembl"/>
        </authorList>
    </citation>
    <scope>IDENTIFICATION</scope>
</reference>
<dbReference type="AlphaFoldDB" id="A0A3P8YQH5"/>
<feature type="transmembrane region" description="Helical" evidence="7">
    <location>
        <begin position="451"/>
        <end position="468"/>
    </location>
</feature>
<feature type="transmembrane region" description="Helical" evidence="7">
    <location>
        <begin position="363"/>
        <end position="384"/>
    </location>
</feature>
<dbReference type="Proteomes" id="UP000265140">
    <property type="component" value="Chromosome 20"/>
</dbReference>
<evidence type="ECO:0000256" key="7">
    <source>
        <dbReference type="SAM" id="Phobius"/>
    </source>
</evidence>
<dbReference type="Bgee" id="ENSELUG00000018253">
    <property type="expression patterns" value="Expressed in stomach and 14 other cell types or tissues"/>
</dbReference>
<feature type="transmembrane region" description="Helical" evidence="7">
    <location>
        <begin position="236"/>
        <end position="255"/>
    </location>
</feature>
<organism evidence="8 9">
    <name type="scientific">Esox lucius</name>
    <name type="common">Northern pike</name>
    <dbReference type="NCBI Taxonomy" id="8010"/>
    <lineage>
        <taxon>Eukaryota</taxon>
        <taxon>Metazoa</taxon>
        <taxon>Chordata</taxon>
        <taxon>Craniata</taxon>
        <taxon>Vertebrata</taxon>
        <taxon>Euteleostomi</taxon>
        <taxon>Actinopterygii</taxon>
        <taxon>Neopterygii</taxon>
        <taxon>Teleostei</taxon>
        <taxon>Protacanthopterygii</taxon>
        <taxon>Esociformes</taxon>
        <taxon>Esocidae</taxon>
        <taxon>Esox</taxon>
    </lineage>
</organism>
<keyword evidence="3" id="KW-0762">Sugar transport</keyword>
<protein>
    <recommendedName>
        <fullName evidence="10">Solute carrier family 35 member A5</fullName>
    </recommendedName>
</protein>
<reference evidence="8" key="3">
    <citation type="submission" date="2025-08" db="UniProtKB">
        <authorList>
            <consortium name="Ensembl"/>
        </authorList>
    </citation>
    <scope>IDENTIFICATION</scope>
</reference>
<reference evidence="8" key="2">
    <citation type="submission" date="2020-02" db="EMBL/GenBank/DDBJ databases">
        <title>Esox lucius (northern pike) genome, fEsoLuc1, primary haplotype.</title>
        <authorList>
            <person name="Myers G."/>
            <person name="Karagic N."/>
            <person name="Meyer A."/>
            <person name="Pippel M."/>
            <person name="Reichard M."/>
            <person name="Winkler S."/>
            <person name="Tracey A."/>
            <person name="Sims Y."/>
            <person name="Howe K."/>
            <person name="Rhie A."/>
            <person name="Formenti G."/>
            <person name="Durbin R."/>
            <person name="Fedrigo O."/>
            <person name="Jarvis E.D."/>
        </authorList>
    </citation>
    <scope>NUCLEOTIDE SEQUENCE [LARGE SCALE GENOMIC DNA]</scope>
</reference>
<evidence type="ECO:0000256" key="2">
    <source>
        <dbReference type="ARBA" id="ARBA00009976"/>
    </source>
</evidence>
<comment type="similarity">
    <text evidence="2">Belongs to the nucleotide-sugar transporter family. SLC35A subfamily.</text>
</comment>
<reference evidence="9" key="1">
    <citation type="journal article" date="2014" name="PLoS ONE">
        <title>The genome and linkage map of the northern pike (Esox lucius): conserved synteny revealed between the salmonid sister group and the Neoteleostei.</title>
        <authorList>
            <person name="Rondeau E.B."/>
            <person name="Minkley D.R."/>
            <person name="Leong J.S."/>
            <person name="Messmer A.M."/>
            <person name="Jantzen J.R."/>
            <person name="von Schalburg K.R."/>
            <person name="Lemon C."/>
            <person name="Bird N.H."/>
            <person name="Koop B.F."/>
        </authorList>
    </citation>
    <scope>NUCLEOTIDE SEQUENCE</scope>
</reference>